<comment type="cofactor">
    <cofactor evidence="8">
        <name>S-adenosyl-L-methionine</name>
        <dbReference type="ChEBI" id="CHEBI:59789"/>
    </cofactor>
    <text evidence="8">Binds 1 S-adenosyl-L-methionine per subunit.</text>
</comment>
<evidence type="ECO:0000256" key="2">
    <source>
        <dbReference type="ARBA" id="ARBA00022691"/>
    </source>
</evidence>
<feature type="binding site" evidence="8">
    <location>
        <position position="76"/>
    </location>
    <ligand>
        <name>substrate</name>
    </ligand>
</feature>
<feature type="binding site" evidence="8">
    <location>
        <position position="33"/>
    </location>
    <ligand>
        <name>[4Fe-4S] cluster</name>
        <dbReference type="ChEBI" id="CHEBI:49883"/>
        <note>4Fe-4S-S-AdoMet</note>
    </ligand>
</feature>
<keyword evidence="6 8" id="KW-0411">Iron-sulfur</keyword>
<gene>
    <name evidence="8" type="primary">queE</name>
    <name evidence="10" type="ORF">E6W39_29120</name>
</gene>
<evidence type="ECO:0000256" key="5">
    <source>
        <dbReference type="ARBA" id="ARBA00023004"/>
    </source>
</evidence>
<evidence type="ECO:0000313" key="10">
    <source>
        <dbReference type="EMBL" id="TQF07640.1"/>
    </source>
</evidence>
<dbReference type="GO" id="GO:0000287">
    <property type="term" value="F:magnesium ion binding"/>
    <property type="evidence" value="ECO:0007669"/>
    <property type="project" value="UniProtKB-UniRule"/>
</dbReference>
<proteinExistence type="inferred from homology"/>
<feature type="binding site" evidence="8">
    <location>
        <begin position="123"/>
        <end position="125"/>
    </location>
    <ligand>
        <name>S-adenosyl-L-methionine</name>
        <dbReference type="ChEBI" id="CHEBI:59789"/>
    </ligand>
</feature>
<reference evidence="10 11" key="1">
    <citation type="submission" date="2019-06" db="EMBL/GenBank/DDBJ databases">
        <title>Description of Kitasatospora acidophila sp. nov. isolated from pine grove soil, and reclassification of Streptomyces novaecaesareae to Kitasatospora novaeceasareae comb. nov.</title>
        <authorList>
            <person name="Kim M.J."/>
        </authorList>
    </citation>
    <scope>NUCLEOTIDE SEQUENCE [LARGE SCALE GENOMIC DNA]</scope>
    <source>
        <strain evidence="10 11">MMS16-CNU292</strain>
    </source>
</reference>
<dbReference type="InterPro" id="IPR013785">
    <property type="entry name" value="Aldolase_TIM"/>
</dbReference>
<comment type="catalytic activity">
    <reaction evidence="8">
        <text>6-carboxy-5,6,7,8-tetrahydropterin + H(+) = 7-carboxy-7-carbaguanine + NH4(+)</text>
        <dbReference type="Rhea" id="RHEA:27974"/>
        <dbReference type="ChEBI" id="CHEBI:15378"/>
        <dbReference type="ChEBI" id="CHEBI:28938"/>
        <dbReference type="ChEBI" id="CHEBI:61032"/>
        <dbReference type="ChEBI" id="CHEBI:61036"/>
        <dbReference type="EC" id="4.3.99.3"/>
    </reaction>
</comment>
<dbReference type="InterPro" id="IPR058240">
    <property type="entry name" value="rSAM_sf"/>
</dbReference>
<comment type="caution">
    <text evidence="8">Lacks conserved residue(s) required for the propagation of feature annotation.</text>
</comment>
<keyword evidence="1 8" id="KW-0004">4Fe-4S</keyword>
<dbReference type="HAMAP" id="MF_00917">
    <property type="entry name" value="QueE"/>
    <property type="match status" value="1"/>
</dbReference>
<dbReference type="SUPFAM" id="SSF102114">
    <property type="entry name" value="Radical SAM enzymes"/>
    <property type="match status" value="1"/>
</dbReference>
<protein>
    <recommendedName>
        <fullName evidence="8">7-carboxy-7-deazaguanine synthase</fullName>
        <shortName evidence="8">CDG synthase</shortName>
        <ecNumber evidence="8">4.3.99.3</ecNumber>
    </recommendedName>
    <alternativeName>
        <fullName evidence="8">Queuosine biosynthesis protein QueE</fullName>
    </alternativeName>
</protein>
<comment type="caution">
    <text evidence="10">The sequence shown here is derived from an EMBL/GenBank/DDBJ whole genome shotgun (WGS) entry which is preliminary data.</text>
</comment>
<dbReference type="PROSITE" id="PS51918">
    <property type="entry name" value="RADICAL_SAM"/>
    <property type="match status" value="1"/>
</dbReference>
<dbReference type="PANTHER" id="PTHR42836:SF1">
    <property type="entry name" value="7-CARBOXY-7-DEAZAGUANINE SYNTHASE"/>
    <property type="match status" value="1"/>
</dbReference>
<keyword evidence="8" id="KW-0671">Queuosine biosynthesis</keyword>
<keyword evidence="11" id="KW-1185">Reference proteome</keyword>
<comment type="pathway">
    <text evidence="8">Purine metabolism; 7-cyano-7-deazaguanine biosynthesis.</text>
</comment>
<dbReference type="InterPro" id="IPR024924">
    <property type="entry name" value="7-CO-7-deazaguanine_synth-like"/>
</dbReference>
<name>A0A540WF51_9ACTN</name>
<sequence length="223" mass="24589">MIAETFGPTFQGEGPTAGRQALFIRLSRCNLHCPRCDTPYTWDWTRFDPSEVSTRHSVEDVAAWVTDRLTARVVVTGGEPLIQQRELLRLVQLLPDRRVEIETNGTIVPLPELVGLVEGFNVSPKLAGFAALDDQAVNGAALRVLAASGKARFKFVVRQVAELEEIAALVDEFDLTEVWVMPEGTSSGAVLAGMRALADAVLARGWNLSNRLHVLLWEDERGR</sequence>
<dbReference type="CDD" id="cd01335">
    <property type="entry name" value="Radical_SAM"/>
    <property type="match status" value="1"/>
</dbReference>
<organism evidence="10 11">
    <name type="scientific">Kitasatospora acidiphila</name>
    <dbReference type="NCBI Taxonomy" id="2567942"/>
    <lineage>
        <taxon>Bacteria</taxon>
        <taxon>Bacillati</taxon>
        <taxon>Actinomycetota</taxon>
        <taxon>Actinomycetes</taxon>
        <taxon>Kitasatosporales</taxon>
        <taxon>Streptomycetaceae</taxon>
        <taxon>Kitasatospora</taxon>
    </lineage>
</organism>
<comment type="function">
    <text evidence="8">Catalyzes the complex heterocyclic radical-mediated conversion of 6-carboxy-5,6,7,8-tetrahydropterin (CPH4) to 7-carboxy-7-deazaguanine (CDG), a step common to the biosynthetic pathways of all 7-deazapurine-containing compounds.</text>
</comment>
<comment type="cofactor">
    <cofactor evidence="8">
        <name>Mg(2+)</name>
        <dbReference type="ChEBI" id="CHEBI:18420"/>
    </cofactor>
</comment>
<evidence type="ECO:0000313" key="11">
    <source>
        <dbReference type="Proteomes" id="UP000319103"/>
    </source>
</evidence>
<dbReference type="InterPro" id="IPR007197">
    <property type="entry name" value="rSAM"/>
</dbReference>
<feature type="binding site" evidence="8">
    <location>
        <position position="29"/>
    </location>
    <ligand>
        <name>[4Fe-4S] cluster</name>
        <dbReference type="ChEBI" id="CHEBI:49883"/>
        <note>4Fe-4S-S-AdoMet</note>
    </ligand>
</feature>
<dbReference type="EMBL" id="VIGB01000003">
    <property type="protein sequence ID" value="TQF07640.1"/>
    <property type="molecule type" value="Genomic_DNA"/>
</dbReference>
<keyword evidence="3 8" id="KW-0479">Metal-binding</keyword>
<dbReference type="EC" id="4.3.99.3" evidence="8"/>
<dbReference type="GO" id="GO:0051539">
    <property type="term" value="F:4 iron, 4 sulfur cluster binding"/>
    <property type="evidence" value="ECO:0007669"/>
    <property type="project" value="UniProtKB-UniRule"/>
</dbReference>
<dbReference type="AlphaFoldDB" id="A0A540WF51"/>
<dbReference type="Pfam" id="PF04055">
    <property type="entry name" value="Radical_SAM"/>
    <property type="match status" value="1"/>
</dbReference>
<evidence type="ECO:0000256" key="1">
    <source>
        <dbReference type="ARBA" id="ARBA00022485"/>
    </source>
</evidence>
<comment type="similarity">
    <text evidence="8">Belongs to the radical SAM superfamily. 7-carboxy-7-deazaguanine synthase family.</text>
</comment>
<dbReference type="GO" id="GO:0016840">
    <property type="term" value="F:carbon-nitrogen lyase activity"/>
    <property type="evidence" value="ECO:0007669"/>
    <property type="project" value="UniProtKB-UniRule"/>
</dbReference>
<evidence type="ECO:0000256" key="8">
    <source>
        <dbReference type="HAMAP-Rule" id="MF_00917"/>
    </source>
</evidence>
<dbReference type="Gene3D" id="3.20.20.70">
    <property type="entry name" value="Aldolase class I"/>
    <property type="match status" value="1"/>
</dbReference>
<comment type="subunit">
    <text evidence="8">Homodimer.</text>
</comment>
<dbReference type="PIRSF" id="PIRSF000370">
    <property type="entry name" value="QueE"/>
    <property type="match status" value="1"/>
</dbReference>
<dbReference type="OrthoDB" id="9782387at2"/>
<comment type="cofactor">
    <cofactor evidence="8">
        <name>[4Fe-4S] cluster</name>
        <dbReference type="ChEBI" id="CHEBI:49883"/>
    </cofactor>
    <text evidence="8">Binds 1 [4Fe-4S] cluster. The cluster is coordinated with 3 cysteines and an exchangeable S-adenosyl-L-methionine.</text>
</comment>
<feature type="binding site" evidence="8">
    <location>
        <position position="38"/>
    </location>
    <ligand>
        <name>Mg(2+)</name>
        <dbReference type="ChEBI" id="CHEBI:18420"/>
    </ligand>
</feature>
<keyword evidence="2 8" id="KW-0949">S-adenosyl-L-methionine</keyword>
<dbReference type="GO" id="GO:1904047">
    <property type="term" value="F:S-adenosyl-L-methionine binding"/>
    <property type="evidence" value="ECO:0007669"/>
    <property type="project" value="UniProtKB-UniRule"/>
</dbReference>
<feature type="binding site" evidence="8">
    <location>
        <position position="36"/>
    </location>
    <ligand>
        <name>[4Fe-4S] cluster</name>
        <dbReference type="ChEBI" id="CHEBI:49883"/>
        <note>4Fe-4S-S-AdoMet</note>
    </ligand>
</feature>
<evidence type="ECO:0000259" key="9">
    <source>
        <dbReference type="PROSITE" id="PS51918"/>
    </source>
</evidence>
<dbReference type="UniPathway" id="UPA00391"/>
<feature type="binding site" evidence="8">
    <location>
        <position position="25"/>
    </location>
    <ligand>
        <name>substrate</name>
    </ligand>
</feature>
<dbReference type="GO" id="GO:0008616">
    <property type="term" value="P:tRNA queuosine(34) biosynthetic process"/>
    <property type="evidence" value="ECO:0007669"/>
    <property type="project" value="UniProtKB-UniRule"/>
</dbReference>
<keyword evidence="7 8" id="KW-0456">Lyase</keyword>
<dbReference type="SFLD" id="SFLDS00029">
    <property type="entry name" value="Radical_SAM"/>
    <property type="match status" value="1"/>
</dbReference>
<evidence type="ECO:0000256" key="4">
    <source>
        <dbReference type="ARBA" id="ARBA00022842"/>
    </source>
</evidence>
<feature type="binding site" evidence="8">
    <location>
        <position position="78"/>
    </location>
    <ligand>
        <name>S-adenosyl-L-methionine</name>
        <dbReference type="ChEBI" id="CHEBI:59789"/>
    </ligand>
</feature>
<evidence type="ECO:0000256" key="7">
    <source>
        <dbReference type="ARBA" id="ARBA00023239"/>
    </source>
</evidence>
<feature type="binding site" evidence="8">
    <location>
        <begin position="10"/>
        <end position="12"/>
    </location>
    <ligand>
        <name>substrate</name>
    </ligand>
</feature>
<keyword evidence="5 8" id="KW-0408">Iron</keyword>
<accession>A0A540WF51</accession>
<keyword evidence="4 8" id="KW-0460">Magnesium</keyword>
<dbReference type="PANTHER" id="PTHR42836">
    <property type="entry name" value="7-CARBOXY-7-DEAZAGUANINE SYNTHASE"/>
    <property type="match status" value="1"/>
</dbReference>
<evidence type="ECO:0000256" key="3">
    <source>
        <dbReference type="ARBA" id="ARBA00022723"/>
    </source>
</evidence>
<feature type="domain" description="Radical SAM core" evidence="9">
    <location>
        <begin position="16"/>
        <end position="219"/>
    </location>
</feature>
<evidence type="ECO:0000256" key="6">
    <source>
        <dbReference type="ARBA" id="ARBA00023014"/>
    </source>
</evidence>
<dbReference type="Proteomes" id="UP000319103">
    <property type="component" value="Unassembled WGS sequence"/>
</dbReference>